<evidence type="ECO:0000256" key="2">
    <source>
        <dbReference type="ARBA" id="ARBA00009047"/>
    </source>
</evidence>
<dbReference type="InterPro" id="IPR035906">
    <property type="entry name" value="MetI-like_sf"/>
</dbReference>
<feature type="transmembrane region" description="Helical" evidence="8">
    <location>
        <begin position="134"/>
        <end position="157"/>
    </location>
</feature>
<dbReference type="AlphaFoldDB" id="A0A3A6QWL5"/>
<keyword evidence="11" id="KW-1185">Reference proteome</keyword>
<evidence type="ECO:0000256" key="8">
    <source>
        <dbReference type="RuleBase" id="RU363032"/>
    </source>
</evidence>
<keyword evidence="3 8" id="KW-0813">Transport</keyword>
<name>A0A3A6QWL5_9VIBR</name>
<comment type="subcellular location">
    <subcellularLocation>
        <location evidence="1 8">Cell membrane</location>
        <topology evidence="1 8">Multi-pass membrane protein</topology>
    </subcellularLocation>
</comment>
<evidence type="ECO:0000259" key="9">
    <source>
        <dbReference type="PROSITE" id="PS50928"/>
    </source>
</evidence>
<dbReference type="PROSITE" id="PS50928">
    <property type="entry name" value="ABC_TM1"/>
    <property type="match status" value="1"/>
</dbReference>
<comment type="caution">
    <text evidence="10">The sequence shown here is derived from an EMBL/GenBank/DDBJ whole genome shotgun (WGS) entry which is preliminary data.</text>
</comment>
<dbReference type="GO" id="GO:0055085">
    <property type="term" value="P:transmembrane transport"/>
    <property type="evidence" value="ECO:0007669"/>
    <property type="project" value="InterPro"/>
</dbReference>
<dbReference type="SUPFAM" id="SSF161098">
    <property type="entry name" value="MetI-like"/>
    <property type="match status" value="1"/>
</dbReference>
<dbReference type="CDD" id="cd06261">
    <property type="entry name" value="TM_PBP2"/>
    <property type="match status" value="1"/>
</dbReference>
<evidence type="ECO:0000256" key="4">
    <source>
        <dbReference type="ARBA" id="ARBA00022475"/>
    </source>
</evidence>
<feature type="transmembrane region" description="Helical" evidence="8">
    <location>
        <begin position="7"/>
        <end position="28"/>
    </location>
</feature>
<feature type="transmembrane region" description="Helical" evidence="8">
    <location>
        <begin position="178"/>
        <end position="200"/>
    </location>
</feature>
<dbReference type="RefSeq" id="WP_120029424.1">
    <property type="nucleotide sequence ID" value="NZ_QVMU01000001.1"/>
</dbReference>
<evidence type="ECO:0000256" key="6">
    <source>
        <dbReference type="ARBA" id="ARBA00022989"/>
    </source>
</evidence>
<feature type="transmembrane region" description="Helical" evidence="8">
    <location>
        <begin position="101"/>
        <end position="122"/>
    </location>
</feature>
<dbReference type="InterPro" id="IPR000515">
    <property type="entry name" value="MetI-like"/>
</dbReference>
<evidence type="ECO:0000256" key="3">
    <source>
        <dbReference type="ARBA" id="ARBA00022448"/>
    </source>
</evidence>
<evidence type="ECO:0000313" key="11">
    <source>
        <dbReference type="Proteomes" id="UP000273252"/>
    </source>
</evidence>
<sequence length="272" mass="30307">MKASRYSLTIIAVMTLLVYLFPLYWLYISSFKGMAELFSFPPTFFPANPQFNFIDVFLDYELHRHFINSLIIASGMTVIVLLFSVGPAYVLSRYNNIMVDIALFVILLMQVLPPAIMSTPMYMMFLPLGLNDTYLGVIIAGASKGIPYSIILFRFGFMNIPKVLEDAGKVDGCTRAGVFFRIVLPLCRNHILVISMLNFLQGMGEYVYSKSLLSSTDTLPVTVIISNFVGPNSVDWTSALSMSVMYVTPIIIVFVFMQKKIVAGLTSGSVKG</sequence>
<dbReference type="Gene3D" id="1.10.3720.10">
    <property type="entry name" value="MetI-like"/>
    <property type="match status" value="1"/>
</dbReference>
<keyword evidence="4" id="KW-1003">Cell membrane</keyword>
<keyword evidence="6 8" id="KW-1133">Transmembrane helix</keyword>
<keyword evidence="7 8" id="KW-0472">Membrane</keyword>
<feature type="domain" description="ABC transmembrane type-1" evidence="9">
    <location>
        <begin position="66"/>
        <end position="257"/>
    </location>
</feature>
<gene>
    <name evidence="10" type="ORF">DZ860_03050</name>
</gene>
<accession>A0A3A6QWL5</accession>
<dbReference type="Proteomes" id="UP000273252">
    <property type="component" value="Unassembled WGS sequence"/>
</dbReference>
<dbReference type="GO" id="GO:0005886">
    <property type="term" value="C:plasma membrane"/>
    <property type="evidence" value="ECO:0007669"/>
    <property type="project" value="UniProtKB-SubCell"/>
</dbReference>
<dbReference type="Pfam" id="PF00528">
    <property type="entry name" value="BPD_transp_1"/>
    <property type="match status" value="1"/>
</dbReference>
<dbReference type="OrthoDB" id="9794684at2"/>
<feature type="transmembrane region" description="Helical" evidence="8">
    <location>
        <begin position="236"/>
        <end position="257"/>
    </location>
</feature>
<feature type="transmembrane region" description="Helical" evidence="8">
    <location>
        <begin position="66"/>
        <end position="89"/>
    </location>
</feature>
<dbReference type="PANTHER" id="PTHR32243:SF18">
    <property type="entry name" value="INNER MEMBRANE ABC TRANSPORTER PERMEASE PROTEIN YCJP"/>
    <property type="match status" value="1"/>
</dbReference>
<comment type="similarity">
    <text evidence="2">Belongs to the binding-protein-dependent transport system permease family. MalFG subfamily.</text>
</comment>
<dbReference type="EMBL" id="QVMU01000001">
    <property type="protein sequence ID" value="RJX75668.1"/>
    <property type="molecule type" value="Genomic_DNA"/>
</dbReference>
<keyword evidence="5 8" id="KW-0812">Transmembrane</keyword>
<evidence type="ECO:0000313" key="10">
    <source>
        <dbReference type="EMBL" id="RJX75668.1"/>
    </source>
</evidence>
<evidence type="ECO:0000256" key="7">
    <source>
        <dbReference type="ARBA" id="ARBA00023136"/>
    </source>
</evidence>
<protein>
    <submittedName>
        <fullName evidence="10">Carbohydrate ABC transporter permease</fullName>
    </submittedName>
</protein>
<organism evidence="10 11">
    <name type="scientific">Vibrio sinensis</name>
    <dbReference type="NCBI Taxonomy" id="2302434"/>
    <lineage>
        <taxon>Bacteria</taxon>
        <taxon>Pseudomonadati</taxon>
        <taxon>Pseudomonadota</taxon>
        <taxon>Gammaproteobacteria</taxon>
        <taxon>Vibrionales</taxon>
        <taxon>Vibrionaceae</taxon>
        <taxon>Vibrio</taxon>
    </lineage>
</organism>
<dbReference type="PANTHER" id="PTHR32243">
    <property type="entry name" value="MALTOSE TRANSPORT SYSTEM PERMEASE-RELATED"/>
    <property type="match status" value="1"/>
</dbReference>
<proteinExistence type="inferred from homology"/>
<reference evidence="10 11" key="1">
    <citation type="submission" date="2018-08" db="EMBL/GenBank/DDBJ databases">
        <title>Vibrio isolated from the Eastern China Marginal Seas.</title>
        <authorList>
            <person name="Li Y."/>
        </authorList>
    </citation>
    <scope>NUCLEOTIDE SEQUENCE [LARGE SCALE GENOMIC DNA]</scope>
    <source>
        <strain evidence="10 11">BEI233</strain>
    </source>
</reference>
<evidence type="ECO:0000256" key="1">
    <source>
        <dbReference type="ARBA" id="ARBA00004651"/>
    </source>
</evidence>
<dbReference type="InterPro" id="IPR050901">
    <property type="entry name" value="BP-dep_ABC_trans_perm"/>
</dbReference>
<evidence type="ECO:0000256" key="5">
    <source>
        <dbReference type="ARBA" id="ARBA00022692"/>
    </source>
</evidence>